<feature type="binding site" evidence="12">
    <location>
        <position position="147"/>
    </location>
    <ligand>
        <name>Zn(2+)</name>
        <dbReference type="ChEBI" id="CHEBI:29105"/>
        <note>catalytic</note>
    </ligand>
</feature>
<evidence type="ECO:0000256" key="5">
    <source>
        <dbReference type="ARBA" id="ARBA00022692"/>
    </source>
</evidence>
<dbReference type="HAMAP" id="MF_00188">
    <property type="entry name" value="Pept_M48_protease_HtpX"/>
    <property type="match status" value="1"/>
</dbReference>
<evidence type="ECO:0000256" key="6">
    <source>
        <dbReference type="ARBA" id="ARBA00022723"/>
    </source>
</evidence>
<evidence type="ECO:0000313" key="14">
    <source>
        <dbReference type="EMBL" id="OGF79360.1"/>
    </source>
</evidence>
<feature type="active site" evidence="12">
    <location>
        <position position="144"/>
    </location>
</feature>
<evidence type="ECO:0000256" key="10">
    <source>
        <dbReference type="ARBA" id="ARBA00023049"/>
    </source>
</evidence>
<dbReference type="AlphaFoldDB" id="A0A1F5WUN9"/>
<evidence type="ECO:0000256" key="8">
    <source>
        <dbReference type="ARBA" id="ARBA00022833"/>
    </source>
</evidence>
<dbReference type="InterPro" id="IPR022919">
    <property type="entry name" value="Pept_M48_protease_HtpX"/>
</dbReference>
<evidence type="ECO:0000256" key="1">
    <source>
        <dbReference type="ARBA" id="ARBA00004651"/>
    </source>
</evidence>
<evidence type="ECO:0000313" key="15">
    <source>
        <dbReference type="Proteomes" id="UP000178425"/>
    </source>
</evidence>
<dbReference type="GO" id="GO:0004222">
    <property type="term" value="F:metalloendopeptidase activity"/>
    <property type="evidence" value="ECO:0007669"/>
    <property type="project" value="UniProtKB-UniRule"/>
</dbReference>
<feature type="transmembrane region" description="Helical" evidence="12">
    <location>
        <begin position="193"/>
        <end position="215"/>
    </location>
</feature>
<feature type="transmembrane region" description="Helical" evidence="12">
    <location>
        <begin position="40"/>
        <end position="60"/>
    </location>
</feature>
<proteinExistence type="inferred from homology"/>
<dbReference type="PANTHER" id="PTHR43221">
    <property type="entry name" value="PROTEASE HTPX"/>
    <property type="match status" value="1"/>
</dbReference>
<dbReference type="GO" id="GO:0005886">
    <property type="term" value="C:plasma membrane"/>
    <property type="evidence" value="ECO:0007669"/>
    <property type="project" value="UniProtKB-SubCell"/>
</dbReference>
<keyword evidence="6 12" id="KW-0479">Metal-binding</keyword>
<protein>
    <recommendedName>
        <fullName evidence="12">Protease HtpX homolog</fullName>
        <ecNumber evidence="12">3.4.24.-</ecNumber>
    </recommendedName>
</protein>
<evidence type="ECO:0000256" key="9">
    <source>
        <dbReference type="ARBA" id="ARBA00022989"/>
    </source>
</evidence>
<dbReference type="Pfam" id="PF01435">
    <property type="entry name" value="Peptidase_M48"/>
    <property type="match status" value="1"/>
</dbReference>
<dbReference type="GO" id="GO:0008270">
    <property type="term" value="F:zinc ion binding"/>
    <property type="evidence" value="ECO:0007669"/>
    <property type="project" value="UniProtKB-UniRule"/>
</dbReference>
<accession>A0A1F5WUN9</accession>
<organism evidence="14 15">
    <name type="scientific">Candidatus Giovannonibacteria bacterium RIFCSPHIGHO2_02_43_13</name>
    <dbReference type="NCBI Taxonomy" id="1798330"/>
    <lineage>
        <taxon>Bacteria</taxon>
        <taxon>Candidatus Giovannoniibacteriota</taxon>
    </lineage>
</organism>
<keyword evidence="8 12" id="KW-0862">Zinc</keyword>
<evidence type="ECO:0000256" key="3">
    <source>
        <dbReference type="ARBA" id="ARBA00022475"/>
    </source>
</evidence>
<dbReference type="InterPro" id="IPR050083">
    <property type="entry name" value="HtpX_protease"/>
</dbReference>
<keyword evidence="3 12" id="KW-1003">Cell membrane</keyword>
<keyword evidence="5 12" id="KW-0812">Transmembrane</keyword>
<evidence type="ECO:0000256" key="2">
    <source>
        <dbReference type="ARBA" id="ARBA00009779"/>
    </source>
</evidence>
<dbReference type="InterPro" id="IPR001915">
    <property type="entry name" value="Peptidase_M48"/>
</dbReference>
<evidence type="ECO:0000256" key="4">
    <source>
        <dbReference type="ARBA" id="ARBA00022670"/>
    </source>
</evidence>
<dbReference type="GO" id="GO:0006508">
    <property type="term" value="P:proteolysis"/>
    <property type="evidence" value="ECO:0007669"/>
    <property type="project" value="UniProtKB-KW"/>
</dbReference>
<feature type="binding site" evidence="12">
    <location>
        <position position="143"/>
    </location>
    <ligand>
        <name>Zn(2+)</name>
        <dbReference type="ChEBI" id="CHEBI:29105"/>
        <note>catalytic</note>
    </ligand>
</feature>
<gene>
    <name evidence="12" type="primary">htpX</name>
    <name evidence="14" type="ORF">A2W54_01350</name>
</gene>
<comment type="caution">
    <text evidence="14">The sequence shown here is derived from an EMBL/GenBank/DDBJ whole genome shotgun (WGS) entry which is preliminary data.</text>
</comment>
<keyword evidence="9 12" id="KW-1133">Transmembrane helix</keyword>
<reference evidence="14 15" key="1">
    <citation type="journal article" date="2016" name="Nat. Commun.">
        <title>Thousands of microbial genomes shed light on interconnected biogeochemical processes in an aquifer system.</title>
        <authorList>
            <person name="Anantharaman K."/>
            <person name="Brown C.T."/>
            <person name="Hug L.A."/>
            <person name="Sharon I."/>
            <person name="Castelle C.J."/>
            <person name="Probst A.J."/>
            <person name="Thomas B.C."/>
            <person name="Singh A."/>
            <person name="Wilkins M.J."/>
            <person name="Karaoz U."/>
            <person name="Brodie E.L."/>
            <person name="Williams K.H."/>
            <person name="Hubbard S.S."/>
            <person name="Banfield J.F."/>
        </authorList>
    </citation>
    <scope>NUCLEOTIDE SEQUENCE [LARGE SCALE GENOMIC DNA]</scope>
</reference>
<evidence type="ECO:0000256" key="7">
    <source>
        <dbReference type="ARBA" id="ARBA00022801"/>
    </source>
</evidence>
<keyword evidence="11 12" id="KW-0472">Membrane</keyword>
<dbReference type="Gene3D" id="3.30.2010.10">
    <property type="entry name" value="Metalloproteases ('zincins'), catalytic domain"/>
    <property type="match status" value="1"/>
</dbReference>
<comment type="similarity">
    <text evidence="2 12">Belongs to the peptidase M48B family.</text>
</comment>
<feature type="domain" description="Peptidase M48" evidence="13">
    <location>
        <begin position="80"/>
        <end position="301"/>
    </location>
</feature>
<dbReference type="CDD" id="cd07340">
    <property type="entry name" value="M48B_Htpx_like"/>
    <property type="match status" value="1"/>
</dbReference>
<name>A0A1F5WUN9_9BACT</name>
<comment type="cofactor">
    <cofactor evidence="12">
        <name>Zn(2+)</name>
        <dbReference type="ChEBI" id="CHEBI:29105"/>
    </cofactor>
    <text evidence="12">Binds 1 zinc ion per subunit.</text>
</comment>
<feature type="transmembrane region" description="Helical" evidence="12">
    <location>
        <begin position="153"/>
        <end position="173"/>
    </location>
</feature>
<evidence type="ECO:0000259" key="13">
    <source>
        <dbReference type="Pfam" id="PF01435"/>
    </source>
</evidence>
<dbReference type="Proteomes" id="UP000178425">
    <property type="component" value="Unassembled WGS sequence"/>
</dbReference>
<dbReference type="EC" id="3.4.24.-" evidence="12"/>
<dbReference type="EMBL" id="MFHI01000006">
    <property type="protein sequence ID" value="OGF79360.1"/>
    <property type="molecule type" value="Genomic_DNA"/>
</dbReference>
<dbReference type="PANTHER" id="PTHR43221:SF1">
    <property type="entry name" value="PROTEASE HTPX"/>
    <property type="match status" value="1"/>
</dbReference>
<sequence>MATIWTHKDSNIRKTWFLITIFLVLISTAGWVFSRVYGNPGILVFAVLFSTITSLISYWYSDKIVIATTGAKPIPENVYPELHNIVENLAITAGLPKPRLYLVDSPQPNAFATGRDPEHAIVAVTSGILRIMEKSELEGVLAHEMSHVGNRDMLVSTVVVVLVGVIQLLSDMFLRSMRWGRLSNDRDNGGGQIQAIFLLIGIALAILSPFIALLIQLAVSRKREYLADASGVLLTRYPDGLASALEKLAHDHTPMRQANHATAHLWLDDPYQGKRKTVNWFANLFMTHPPIEDRIRRLKEMSL</sequence>
<keyword evidence="7 12" id="KW-0378">Hydrolase</keyword>
<comment type="subcellular location">
    <subcellularLocation>
        <location evidence="1 12">Cell membrane</location>
        <topology evidence="1 12">Multi-pass membrane protein</topology>
    </subcellularLocation>
</comment>
<feature type="binding site" evidence="12">
    <location>
        <position position="224"/>
    </location>
    <ligand>
        <name>Zn(2+)</name>
        <dbReference type="ChEBI" id="CHEBI:29105"/>
        <note>catalytic</note>
    </ligand>
</feature>
<feature type="transmembrane region" description="Helical" evidence="12">
    <location>
        <begin position="16"/>
        <end position="34"/>
    </location>
</feature>
<keyword evidence="10 12" id="KW-0482">Metalloprotease</keyword>
<evidence type="ECO:0000256" key="11">
    <source>
        <dbReference type="ARBA" id="ARBA00023136"/>
    </source>
</evidence>
<evidence type="ECO:0000256" key="12">
    <source>
        <dbReference type="HAMAP-Rule" id="MF_00188"/>
    </source>
</evidence>
<keyword evidence="4 12" id="KW-0645">Protease</keyword>